<dbReference type="InterPro" id="IPR039426">
    <property type="entry name" value="TonB-dep_rcpt-like"/>
</dbReference>
<reference evidence="19 20" key="1">
    <citation type="journal article" date="2018" name="Sci. Rep.">
        <title>A novel species of the marine cyanobacterium Acaryochloris with a unique pigment content and lifestyle.</title>
        <authorList>
            <person name="Partensky F."/>
            <person name="Six C."/>
            <person name="Ratin M."/>
            <person name="Garczarek L."/>
            <person name="Vaulot D."/>
            <person name="Probert I."/>
            <person name="Calteau A."/>
            <person name="Gourvil P."/>
            <person name="Marie D."/>
            <person name="Grebert T."/>
            <person name="Bouchier C."/>
            <person name="Le Panse S."/>
            <person name="Gachenot M."/>
            <person name="Rodriguez F."/>
            <person name="Garrido J.L."/>
        </authorList>
    </citation>
    <scope>NUCLEOTIDE SEQUENCE [LARGE SCALE GENOMIC DNA]</scope>
    <source>
        <strain evidence="19 20">RCC1774</strain>
    </source>
</reference>
<dbReference type="EMBL" id="PQWO01000009">
    <property type="protein sequence ID" value="PZD72626.1"/>
    <property type="molecule type" value="Genomic_DNA"/>
</dbReference>
<evidence type="ECO:0000259" key="16">
    <source>
        <dbReference type="Pfam" id="PF00593"/>
    </source>
</evidence>
<keyword evidence="7" id="KW-0732">Signal</keyword>
<keyword evidence="8" id="KW-0408">Iron</keyword>
<evidence type="ECO:0000313" key="20">
    <source>
        <dbReference type="Proteomes" id="UP000248857"/>
    </source>
</evidence>
<evidence type="ECO:0000256" key="14">
    <source>
        <dbReference type="RuleBase" id="RU003357"/>
    </source>
</evidence>
<dbReference type="InterPro" id="IPR000531">
    <property type="entry name" value="Beta-barrel_TonB"/>
</dbReference>
<dbReference type="InterPro" id="IPR036942">
    <property type="entry name" value="Beta-barrel_TonB_sf"/>
</dbReference>
<dbReference type="InterPro" id="IPR037066">
    <property type="entry name" value="Plug_dom_sf"/>
</dbReference>
<dbReference type="NCBIfam" id="TIGR01783">
    <property type="entry name" value="TonB-siderophor"/>
    <property type="match status" value="1"/>
</dbReference>
<dbReference type="Pfam" id="PF07715">
    <property type="entry name" value="Plug"/>
    <property type="match status" value="1"/>
</dbReference>
<dbReference type="RefSeq" id="WP_110986900.1">
    <property type="nucleotide sequence ID" value="NZ_CAWNWM010000009.1"/>
</dbReference>
<evidence type="ECO:0000256" key="6">
    <source>
        <dbReference type="ARBA" id="ARBA00022692"/>
    </source>
</evidence>
<keyword evidence="3 13" id="KW-0813">Transport</keyword>
<dbReference type="InterPro" id="IPR021731">
    <property type="entry name" value="AMIN_dom"/>
</dbReference>
<feature type="domain" description="AMIN" evidence="18">
    <location>
        <begin position="83"/>
        <end position="177"/>
    </location>
</feature>
<evidence type="ECO:0000256" key="11">
    <source>
        <dbReference type="ARBA" id="ARBA00023136"/>
    </source>
</evidence>
<proteinExistence type="inferred from homology"/>
<dbReference type="AlphaFoldDB" id="A0A2W1JGW3"/>
<evidence type="ECO:0000256" key="8">
    <source>
        <dbReference type="ARBA" id="ARBA00023004"/>
    </source>
</evidence>
<dbReference type="OrthoDB" id="473897at2"/>
<evidence type="ECO:0000256" key="9">
    <source>
        <dbReference type="ARBA" id="ARBA00023065"/>
    </source>
</evidence>
<keyword evidence="4 13" id="KW-1134">Transmembrane beta strand</keyword>
<sequence>MGQKYQGGLVVAMAYGLPSIIATLGLLPPSPAKANEGQAIQDLQLTKTTLLLQGEQPLQNKPATSVTEWRAQVEASLTQITGIRLESGAENLSIILETEAGILGLPTPIAEGNQLTTLIPNAVLALPEGTGFIQDNPVAGIAQVSVLEAEGDQVQVVITGTDAAPTATVGTEAQNLVFSVAAGTAVAPAEPEPGDQEELEITVTAEKALEGFFIPEASTATRTDTPLRDTPQSVQVLPRELLDSQQVVRLDEALQNLSGVVSGGRDLGRQSVFSIRGFQGVPILRNGIRQFGAGGTFPETANLEKVEVLRGPSSILFGDVAPGGLINIVTKQPTEEPFYNFEVQGGTQGLFRPRLDISGPVTKDGNLSYRLNAVYQSGGDFQDTNVNQRRFFISPVLKWNISKQTDLTFELEYLDERRPPFFGIPAVGDGIADIPFDQISNEPDDISTEESLNVGYDFEHRFSDQWKVRNKFRYTKQNALLEVAFPFAIDETTNTITRFFAAQPQEAENFALQTNIVGEVSTGPVDHKLLFGVDLNRSSDNFNSLTQIDLANPLPLDIFAPVFGASPRPDFDTLPILTDQSTETDRLGVFFQDQVKLLPNLIFLAGGRFDLFRQKTFINPNAFDPSSAELVQNEEAFTPRVGLVYQPIPEISLYGSYSEVFAPSIADTTTVDGDPLPFESGSGFEVGVKGEFLQGALSATLAYFDITRRNVASTDPDNPFFFIATGKQKSRGVELDVVGEILPGWNILGSYAYIDAEISEDTVFPVGNQLPSAPAHSANLWTTYEIQTGALQGLGFGAGFNFVDRRAGDLANSFELDSYFLTNAALFYKRDKWKFALNFRNIFNIDYIADTSSPVRVRGNDPGAPFTVIGSVSVEF</sequence>
<evidence type="ECO:0000256" key="7">
    <source>
        <dbReference type="ARBA" id="ARBA00022729"/>
    </source>
</evidence>
<evidence type="ECO:0000256" key="12">
    <source>
        <dbReference type="ARBA" id="ARBA00023237"/>
    </source>
</evidence>
<evidence type="ECO:0000256" key="5">
    <source>
        <dbReference type="ARBA" id="ARBA00022496"/>
    </source>
</evidence>
<keyword evidence="15" id="KW-1133">Transmembrane helix</keyword>
<keyword evidence="11 13" id="KW-0472">Membrane</keyword>
<evidence type="ECO:0000313" key="19">
    <source>
        <dbReference type="EMBL" id="PZD72626.1"/>
    </source>
</evidence>
<dbReference type="Pfam" id="PF00593">
    <property type="entry name" value="TonB_dep_Rec_b-barrel"/>
    <property type="match status" value="1"/>
</dbReference>
<feature type="domain" description="TonB-dependent receptor-like beta-barrel" evidence="16">
    <location>
        <begin position="399"/>
        <end position="842"/>
    </location>
</feature>
<gene>
    <name evidence="19" type="primary">fhuA_3</name>
    <name evidence="19" type="ORF">C1752_03462</name>
</gene>
<organism evidence="19 20">
    <name type="scientific">Acaryochloris thomasi RCC1774</name>
    <dbReference type="NCBI Taxonomy" id="1764569"/>
    <lineage>
        <taxon>Bacteria</taxon>
        <taxon>Bacillati</taxon>
        <taxon>Cyanobacteriota</taxon>
        <taxon>Cyanophyceae</taxon>
        <taxon>Acaryochloridales</taxon>
        <taxon>Acaryochloridaceae</taxon>
        <taxon>Acaryochloris</taxon>
        <taxon>Acaryochloris thomasi</taxon>
    </lineage>
</organism>
<keyword evidence="20" id="KW-1185">Reference proteome</keyword>
<comment type="subcellular location">
    <subcellularLocation>
        <location evidence="1 13">Cell outer membrane</location>
        <topology evidence="1 13">Multi-pass membrane protein</topology>
    </subcellularLocation>
</comment>
<name>A0A2W1JGW3_9CYAN</name>
<evidence type="ECO:0000256" key="1">
    <source>
        <dbReference type="ARBA" id="ARBA00004571"/>
    </source>
</evidence>
<evidence type="ECO:0000259" key="17">
    <source>
        <dbReference type="Pfam" id="PF07715"/>
    </source>
</evidence>
<evidence type="ECO:0000256" key="13">
    <source>
        <dbReference type="PROSITE-ProRule" id="PRU01360"/>
    </source>
</evidence>
<dbReference type="Gene3D" id="2.170.130.10">
    <property type="entry name" value="TonB-dependent receptor, plug domain"/>
    <property type="match status" value="1"/>
</dbReference>
<dbReference type="FunFam" id="2.40.170.20:FF:000005">
    <property type="entry name" value="TonB-dependent siderophore receptor"/>
    <property type="match status" value="1"/>
</dbReference>
<keyword evidence="6 13" id="KW-0812">Transmembrane</keyword>
<dbReference type="Proteomes" id="UP000248857">
    <property type="component" value="Unassembled WGS sequence"/>
</dbReference>
<evidence type="ECO:0000256" key="4">
    <source>
        <dbReference type="ARBA" id="ARBA00022452"/>
    </source>
</evidence>
<dbReference type="InterPro" id="IPR010105">
    <property type="entry name" value="TonB_sidphr_rcpt"/>
</dbReference>
<dbReference type="GO" id="GO:0015344">
    <property type="term" value="F:siderophore uptake transmembrane transporter activity"/>
    <property type="evidence" value="ECO:0007669"/>
    <property type="project" value="TreeGrafter"/>
</dbReference>
<keyword evidence="10 14" id="KW-0798">TonB box</keyword>
<evidence type="ECO:0000256" key="2">
    <source>
        <dbReference type="ARBA" id="ARBA00009810"/>
    </source>
</evidence>
<dbReference type="GO" id="GO:0015891">
    <property type="term" value="P:siderophore transport"/>
    <property type="evidence" value="ECO:0007669"/>
    <property type="project" value="InterPro"/>
</dbReference>
<keyword evidence="5" id="KW-0410">Iron transport</keyword>
<dbReference type="SUPFAM" id="SSF56935">
    <property type="entry name" value="Porins"/>
    <property type="match status" value="1"/>
</dbReference>
<keyword evidence="9" id="KW-0406">Ion transport</keyword>
<dbReference type="Pfam" id="PF11741">
    <property type="entry name" value="AMIN"/>
    <property type="match status" value="1"/>
</dbReference>
<feature type="transmembrane region" description="Helical" evidence="15">
    <location>
        <begin position="7"/>
        <end position="27"/>
    </location>
</feature>
<keyword evidence="12 13" id="KW-0998">Cell outer membrane</keyword>
<dbReference type="PROSITE" id="PS52016">
    <property type="entry name" value="TONB_DEPENDENT_REC_3"/>
    <property type="match status" value="1"/>
</dbReference>
<dbReference type="FunFam" id="2.170.130.10:FF:000001">
    <property type="entry name" value="Catecholate siderophore TonB-dependent receptor"/>
    <property type="match status" value="1"/>
</dbReference>
<accession>A0A2W1JGW3</accession>
<dbReference type="GO" id="GO:0009279">
    <property type="term" value="C:cell outer membrane"/>
    <property type="evidence" value="ECO:0007669"/>
    <property type="project" value="UniProtKB-SubCell"/>
</dbReference>
<evidence type="ECO:0000256" key="15">
    <source>
        <dbReference type="SAM" id="Phobius"/>
    </source>
</evidence>
<dbReference type="InterPro" id="IPR012910">
    <property type="entry name" value="Plug_dom"/>
</dbReference>
<dbReference type="Gene3D" id="2.40.170.20">
    <property type="entry name" value="TonB-dependent receptor, beta-barrel domain"/>
    <property type="match status" value="1"/>
</dbReference>
<evidence type="ECO:0000256" key="3">
    <source>
        <dbReference type="ARBA" id="ARBA00022448"/>
    </source>
</evidence>
<dbReference type="PANTHER" id="PTHR32552:SF68">
    <property type="entry name" value="FERRICHROME OUTER MEMBRANE TRANSPORTER_PHAGE RECEPTOR"/>
    <property type="match status" value="1"/>
</dbReference>
<keyword evidence="19" id="KW-0675">Receptor</keyword>
<dbReference type="PANTHER" id="PTHR32552">
    <property type="entry name" value="FERRICHROME IRON RECEPTOR-RELATED"/>
    <property type="match status" value="1"/>
</dbReference>
<dbReference type="GO" id="GO:0038023">
    <property type="term" value="F:signaling receptor activity"/>
    <property type="evidence" value="ECO:0007669"/>
    <property type="project" value="InterPro"/>
</dbReference>
<evidence type="ECO:0000256" key="10">
    <source>
        <dbReference type="ARBA" id="ARBA00023077"/>
    </source>
</evidence>
<dbReference type="CDD" id="cd01347">
    <property type="entry name" value="ligand_gated_channel"/>
    <property type="match status" value="1"/>
</dbReference>
<protein>
    <submittedName>
        <fullName evidence="19">Ferrichrome-iron receptor</fullName>
    </submittedName>
</protein>
<feature type="domain" description="TonB-dependent receptor plug" evidence="17">
    <location>
        <begin position="227"/>
        <end position="324"/>
    </location>
</feature>
<comment type="similarity">
    <text evidence="2 13 14">Belongs to the TonB-dependent receptor family.</text>
</comment>
<comment type="caution">
    <text evidence="19">The sequence shown here is derived from an EMBL/GenBank/DDBJ whole genome shotgun (WGS) entry which is preliminary data.</text>
</comment>
<evidence type="ECO:0000259" key="18">
    <source>
        <dbReference type="Pfam" id="PF11741"/>
    </source>
</evidence>